<organism evidence="3 4">
    <name type="scientific">Levilactobacillus tujiorum</name>
    <dbReference type="NCBI Taxonomy" id="2912243"/>
    <lineage>
        <taxon>Bacteria</taxon>
        <taxon>Bacillati</taxon>
        <taxon>Bacillota</taxon>
        <taxon>Bacilli</taxon>
        <taxon>Lactobacillales</taxon>
        <taxon>Lactobacillaceae</taxon>
        <taxon>Levilactobacillus</taxon>
    </lineage>
</organism>
<comment type="caution">
    <text evidence="3">The sequence shown here is derived from an EMBL/GenBank/DDBJ whole genome shotgun (WGS) entry which is preliminary data.</text>
</comment>
<keyword evidence="1" id="KW-1133">Transmembrane helix</keyword>
<feature type="transmembrane region" description="Helical" evidence="1">
    <location>
        <begin position="107"/>
        <end position="131"/>
    </location>
</feature>
<gene>
    <name evidence="3" type="ORF">HEQ44_03415</name>
</gene>
<feature type="domain" description="Zinc-ribbon" evidence="2">
    <location>
        <begin position="11"/>
        <end position="32"/>
    </location>
</feature>
<evidence type="ECO:0000313" key="4">
    <source>
        <dbReference type="Proteomes" id="UP000707477"/>
    </source>
</evidence>
<keyword evidence="1" id="KW-0812">Transmembrane</keyword>
<evidence type="ECO:0000259" key="2">
    <source>
        <dbReference type="Pfam" id="PF13240"/>
    </source>
</evidence>
<keyword evidence="1" id="KW-0472">Membrane</keyword>
<dbReference type="InterPro" id="IPR026870">
    <property type="entry name" value="Zinc_ribbon_dom"/>
</dbReference>
<dbReference type="RefSeq" id="WP_168849041.1">
    <property type="nucleotide sequence ID" value="NZ_JAAVSD010000007.1"/>
</dbReference>
<dbReference type="PROSITE" id="PS00195">
    <property type="entry name" value="GLUTAREDOXIN_1"/>
    <property type="match status" value="1"/>
</dbReference>
<dbReference type="EMBL" id="JAAVSD010000007">
    <property type="protein sequence ID" value="NLR29226.1"/>
    <property type="molecule type" value="Genomic_DNA"/>
</dbReference>
<keyword evidence="4" id="KW-1185">Reference proteome</keyword>
<feature type="transmembrane region" description="Helical" evidence="1">
    <location>
        <begin position="74"/>
        <end position="95"/>
    </location>
</feature>
<dbReference type="InterPro" id="IPR011767">
    <property type="entry name" value="GLR_AS"/>
</dbReference>
<accession>A0ABX1L4G0</accession>
<dbReference type="Pfam" id="PF13240">
    <property type="entry name" value="Zn_Ribbon_1"/>
    <property type="match status" value="1"/>
</dbReference>
<evidence type="ECO:0000313" key="3">
    <source>
        <dbReference type="EMBL" id="NLR29226.1"/>
    </source>
</evidence>
<proteinExistence type="predicted"/>
<sequence>MENENDSHTKFCQKCGKKILADATFCPYCGAAQGTLNNQATATASTTTEQAQPQGQAPVQPQAQKRSVGAFVTWGWITTVIGLFIPVVAIAGIVLGSLTVTRKHTGAGVTLIVFACIALYLGLTGFGQGFFSAL</sequence>
<dbReference type="Proteomes" id="UP000707477">
    <property type="component" value="Unassembled WGS sequence"/>
</dbReference>
<name>A0ABX1L4G0_9LACO</name>
<evidence type="ECO:0000256" key="1">
    <source>
        <dbReference type="SAM" id="Phobius"/>
    </source>
</evidence>
<protein>
    <submittedName>
        <fullName evidence="3">Zinc-ribbon domain-containing protein</fullName>
    </submittedName>
</protein>
<reference evidence="3 4" key="1">
    <citation type="submission" date="2020-03" db="EMBL/GenBank/DDBJ databases">
        <authorList>
            <person name="Zhang Z."/>
            <person name="Guo Z."/>
            <person name="Hou Q."/>
            <person name="Shen X."/>
        </authorList>
    </citation>
    <scope>NUCLEOTIDE SEQUENCE [LARGE SCALE GENOMIC DNA]</scope>
    <source>
        <strain evidence="3 4">HBUAS51329</strain>
    </source>
</reference>